<organism evidence="2">
    <name type="scientific">Burkholderia pseudomallei 1710a</name>
    <dbReference type="NCBI Taxonomy" id="320371"/>
    <lineage>
        <taxon>Bacteria</taxon>
        <taxon>Pseudomonadati</taxon>
        <taxon>Pseudomonadota</taxon>
        <taxon>Betaproteobacteria</taxon>
        <taxon>Burkholderiales</taxon>
        <taxon>Burkholderiaceae</taxon>
        <taxon>Burkholderia</taxon>
        <taxon>pseudomallei group</taxon>
    </lineage>
</organism>
<sequence>MFMLTAMPPAIELQSTKTGSSLELDKVSRPLAQADAPSASLP</sequence>
<dbReference type="Proteomes" id="UP000001812">
    <property type="component" value="Chromosome I"/>
</dbReference>
<gene>
    <name evidence="2" type="ORF">BURPS1710A_4174</name>
</gene>
<protein>
    <submittedName>
        <fullName evidence="2">Uncharacterized protein</fullName>
    </submittedName>
</protein>
<evidence type="ECO:0000313" key="2">
    <source>
        <dbReference type="EMBL" id="EET09223.1"/>
    </source>
</evidence>
<dbReference type="AlphaFoldDB" id="A0A0E1W7N9"/>
<proteinExistence type="predicted"/>
<reference evidence="2" key="1">
    <citation type="submission" date="2009-05" db="EMBL/GenBank/DDBJ databases">
        <authorList>
            <person name="Harkins D.M."/>
            <person name="DeShazer D."/>
            <person name="Woods D.E."/>
            <person name="Brinkac L.M."/>
            <person name="Brown K.A."/>
            <person name="Hung G.C."/>
            <person name="Tuanyok A."/>
            <person name="Zhang B."/>
            <person name="Nierman W.C."/>
        </authorList>
    </citation>
    <scope>NUCLEOTIDE SEQUENCE [LARGE SCALE GENOMIC DNA]</scope>
    <source>
        <strain evidence="2">1710a</strain>
    </source>
</reference>
<dbReference type="EMBL" id="CM000832">
    <property type="protein sequence ID" value="EET09223.1"/>
    <property type="molecule type" value="Genomic_DNA"/>
</dbReference>
<evidence type="ECO:0000256" key="1">
    <source>
        <dbReference type="SAM" id="MobiDB-lite"/>
    </source>
</evidence>
<accession>A0A0E1W7N9</accession>
<feature type="region of interest" description="Disordered" evidence="1">
    <location>
        <begin position="1"/>
        <end position="42"/>
    </location>
</feature>
<name>A0A0E1W7N9_BURPE</name>
<dbReference type="HOGENOM" id="CLU_3248493_0_0_4"/>